<evidence type="ECO:0008006" key="3">
    <source>
        <dbReference type="Google" id="ProtNLM"/>
    </source>
</evidence>
<evidence type="ECO:0000313" key="1">
    <source>
        <dbReference type="EMBL" id="MCA5894628.1"/>
    </source>
</evidence>
<gene>
    <name evidence="1" type="ORF">LEP48_14910</name>
</gene>
<proteinExistence type="predicted"/>
<dbReference type="Proteomes" id="UP001319870">
    <property type="component" value="Unassembled WGS sequence"/>
</dbReference>
<accession>A0ABS7ZI74</accession>
<evidence type="ECO:0000313" key="2">
    <source>
        <dbReference type="Proteomes" id="UP001319870"/>
    </source>
</evidence>
<comment type="caution">
    <text evidence="1">The sequence shown here is derived from an EMBL/GenBank/DDBJ whole genome shotgun (WGS) entry which is preliminary data.</text>
</comment>
<protein>
    <recommendedName>
        <fullName evidence="3">SAF domain-containing protein</fullName>
    </recommendedName>
</protein>
<name>A0ABS7ZI74_9MICO</name>
<organism evidence="1 2">
    <name type="scientific">Isoptericola luteus</name>
    <dbReference type="NCBI Taxonomy" id="2879484"/>
    <lineage>
        <taxon>Bacteria</taxon>
        <taxon>Bacillati</taxon>
        <taxon>Actinomycetota</taxon>
        <taxon>Actinomycetes</taxon>
        <taxon>Micrococcales</taxon>
        <taxon>Promicromonosporaceae</taxon>
        <taxon>Isoptericola</taxon>
    </lineage>
</organism>
<reference evidence="1 2" key="1">
    <citation type="submission" date="2021-09" db="EMBL/GenBank/DDBJ databases">
        <title>Isoptericola luteus sp. nov., a novel bacterium isolated from Harbin, the capital city of Heilongjiang province.</title>
        <authorList>
            <person name="Li J."/>
        </authorList>
    </citation>
    <scope>NUCLEOTIDE SEQUENCE [LARGE SCALE GENOMIC DNA]</scope>
    <source>
        <strain evidence="1 2">NEAU-Y5</strain>
    </source>
</reference>
<dbReference type="EMBL" id="JAIXCQ010000011">
    <property type="protein sequence ID" value="MCA5894628.1"/>
    <property type="molecule type" value="Genomic_DNA"/>
</dbReference>
<sequence length="218" mass="21946">MSTDHLPAPTAPRLRRPGWRDPRLVVGIVIVAASVALGSWAVSSASQTVPVYAADSTLTPGEPVAVEGLRTVDVRLGSGTDLYLRADRPFPEDLVALRVVDEGELVSRASLGAAADVDVRSVAVPVDQGVSERIAAGAVVDLWSVPETSAGGTAPVSDPAPLVTGVVVEQVDSAGSGLVVSDGATLHVLVGTDDLPAVLKALASPGAVTVVPQAGTGV</sequence>
<dbReference type="RefSeq" id="WP_225566360.1">
    <property type="nucleotide sequence ID" value="NZ_JAIXCQ010000011.1"/>
</dbReference>
<keyword evidence="2" id="KW-1185">Reference proteome</keyword>